<feature type="non-terminal residue" evidence="2">
    <location>
        <position position="171"/>
    </location>
</feature>
<evidence type="ECO:0000259" key="1">
    <source>
        <dbReference type="Pfam" id="PF12867"/>
    </source>
</evidence>
<dbReference type="InterPro" id="IPR034660">
    <property type="entry name" value="DinB/YfiT-like"/>
</dbReference>
<dbReference type="SUPFAM" id="SSF109854">
    <property type="entry name" value="DinB/YfiT-like putative metalloenzymes"/>
    <property type="match status" value="1"/>
</dbReference>
<organism evidence="2">
    <name type="scientific">marine metagenome</name>
    <dbReference type="NCBI Taxonomy" id="408172"/>
    <lineage>
        <taxon>unclassified sequences</taxon>
        <taxon>metagenomes</taxon>
        <taxon>ecological metagenomes</taxon>
    </lineage>
</organism>
<accession>A0A382RWS6</accession>
<dbReference type="Pfam" id="PF12867">
    <property type="entry name" value="DinB_2"/>
    <property type="match status" value="1"/>
</dbReference>
<dbReference type="AlphaFoldDB" id="A0A382RWS6"/>
<dbReference type="Gene3D" id="1.20.120.450">
    <property type="entry name" value="dinb family like domain"/>
    <property type="match status" value="1"/>
</dbReference>
<proteinExistence type="predicted"/>
<sequence length="171" mass="19962">MTTETNETDRVRMYLRTQGERYTFRELWIRAVKARLQLLDSLDGVNDEQAAFKINEDEWSILEVLNHVLTSSGNVAQLVESLANRRSRQSDDIEPPRKPTDLSITEMRDLLLKDSVAWGALTDRLPEPPSFEIEARHTFFGRLHARAWYLFQRVHDLDHAQQIDKNKQDAD</sequence>
<evidence type="ECO:0000313" key="2">
    <source>
        <dbReference type="EMBL" id="SVD01368.1"/>
    </source>
</evidence>
<feature type="domain" description="DinB-like" evidence="1">
    <location>
        <begin position="34"/>
        <end position="163"/>
    </location>
</feature>
<gene>
    <name evidence="2" type="ORF">METZ01_LOCUS354222</name>
</gene>
<dbReference type="InterPro" id="IPR024775">
    <property type="entry name" value="DinB-like"/>
</dbReference>
<dbReference type="EMBL" id="UINC01124310">
    <property type="protein sequence ID" value="SVD01368.1"/>
    <property type="molecule type" value="Genomic_DNA"/>
</dbReference>
<reference evidence="2" key="1">
    <citation type="submission" date="2018-05" db="EMBL/GenBank/DDBJ databases">
        <authorList>
            <person name="Lanie J.A."/>
            <person name="Ng W.-L."/>
            <person name="Kazmierczak K.M."/>
            <person name="Andrzejewski T.M."/>
            <person name="Davidsen T.M."/>
            <person name="Wayne K.J."/>
            <person name="Tettelin H."/>
            <person name="Glass J.I."/>
            <person name="Rusch D."/>
            <person name="Podicherti R."/>
            <person name="Tsui H.-C.T."/>
            <person name="Winkler M.E."/>
        </authorList>
    </citation>
    <scope>NUCLEOTIDE SEQUENCE</scope>
</reference>
<name>A0A382RWS6_9ZZZZ</name>
<protein>
    <recommendedName>
        <fullName evidence="1">DinB-like domain-containing protein</fullName>
    </recommendedName>
</protein>